<dbReference type="PANTHER" id="PTHR33525:SF3">
    <property type="entry name" value="RIBONUCLEASE Y"/>
    <property type="match status" value="1"/>
</dbReference>
<dbReference type="Proteomes" id="UP000005090">
    <property type="component" value="Chromosome"/>
</dbReference>
<dbReference type="InterPro" id="IPR013976">
    <property type="entry name" value="HDOD"/>
</dbReference>
<dbReference type="NCBIfam" id="TIGR00277">
    <property type="entry name" value="HDIG"/>
    <property type="match status" value="1"/>
</dbReference>
<dbReference type="CDD" id="cd00077">
    <property type="entry name" value="HDc"/>
    <property type="match status" value="1"/>
</dbReference>
<dbReference type="Gene3D" id="1.10.3210.10">
    <property type="entry name" value="Hypothetical protein af1432"/>
    <property type="match status" value="1"/>
</dbReference>
<dbReference type="EMBL" id="CM001475">
    <property type="protein sequence ID" value="EIC28793.1"/>
    <property type="molecule type" value="Genomic_DNA"/>
</dbReference>
<gene>
    <name evidence="2" type="ORF">Metal_0974</name>
</gene>
<dbReference type="SUPFAM" id="SSF109604">
    <property type="entry name" value="HD-domain/PDEase-like"/>
    <property type="match status" value="1"/>
</dbReference>
<dbReference type="RefSeq" id="WP_005370139.1">
    <property type="nucleotide sequence ID" value="NZ_CM001475.1"/>
</dbReference>
<dbReference type="InterPro" id="IPR006675">
    <property type="entry name" value="HDIG_dom"/>
</dbReference>
<evidence type="ECO:0000259" key="1">
    <source>
        <dbReference type="PROSITE" id="PS51833"/>
    </source>
</evidence>
<sequence length="293" mass="32556">MEAAEPSTTSSSTGQAENKLLLACYRHFEKNQLILPTIPEVAFKIRRVINDEKANSAKIARTMQADPSLTARLIKISNSALYRGRKTIESCPEAITRLGLKAVQDIVTAFSLKSVFTAQSPSIRQRMVELWAHSSFVAAISAVLAHKAKGFDPDRAMLAGLIHDIGKIPILAFADQHIDLVANTAHLTETIDKLHGMIGLNIIRKWNFPDDFENVVLHSENWQRDTGEHLDYADIVMLAQFHSLIGKVDIKTLPKLDTLPAYQKIARRLDASGSLEILDIAKEEIEAIRQMLG</sequence>
<keyword evidence="3" id="KW-1185">Reference proteome</keyword>
<dbReference type="eggNOG" id="COG1639">
    <property type="taxonomic scope" value="Bacteria"/>
</dbReference>
<proteinExistence type="predicted"/>
<dbReference type="PANTHER" id="PTHR33525">
    <property type="match status" value="1"/>
</dbReference>
<dbReference type="Pfam" id="PF08668">
    <property type="entry name" value="HDOD"/>
    <property type="match status" value="1"/>
</dbReference>
<protein>
    <submittedName>
        <fullName evidence="2">Putative domain HDIG-containing protein</fullName>
    </submittedName>
</protein>
<dbReference type="AlphaFoldDB" id="H8GGJ7"/>
<dbReference type="HOGENOM" id="CLU_048246_1_0_6"/>
<evidence type="ECO:0000313" key="3">
    <source>
        <dbReference type="Proteomes" id="UP000005090"/>
    </source>
</evidence>
<dbReference type="InterPro" id="IPR003607">
    <property type="entry name" value="HD/PDEase_dom"/>
</dbReference>
<dbReference type="SMART" id="SM00471">
    <property type="entry name" value="HDc"/>
    <property type="match status" value="1"/>
</dbReference>
<evidence type="ECO:0000313" key="2">
    <source>
        <dbReference type="EMBL" id="EIC28793.1"/>
    </source>
</evidence>
<dbReference type="InterPro" id="IPR052340">
    <property type="entry name" value="RNase_Y/CdgJ"/>
</dbReference>
<organism evidence="2 3">
    <name type="scientific">Methylomicrobium album BG8</name>
    <dbReference type="NCBI Taxonomy" id="686340"/>
    <lineage>
        <taxon>Bacteria</taxon>
        <taxon>Pseudomonadati</taxon>
        <taxon>Pseudomonadota</taxon>
        <taxon>Gammaproteobacteria</taxon>
        <taxon>Methylococcales</taxon>
        <taxon>Methylococcaceae</taxon>
        <taxon>Methylomicrobium</taxon>
    </lineage>
</organism>
<reference evidence="2 3" key="1">
    <citation type="journal article" date="2013" name="Genome Announc.">
        <title>Genome Sequence of the Obligate Gammaproteobacterial Methanotroph Methylomicrobium album Strain BG8.</title>
        <authorList>
            <person name="Kits K.D."/>
            <person name="Kalyuzhnaya M.G."/>
            <person name="Klotz M.G."/>
            <person name="Jetten M.S."/>
            <person name="Op den Camp H.J."/>
            <person name="Vuilleumier S."/>
            <person name="Bringel F."/>
            <person name="Dispirito A.A."/>
            <person name="Murrell J.C."/>
            <person name="Bruce D."/>
            <person name="Cheng J.F."/>
            <person name="Copeland A."/>
            <person name="Goodwin L."/>
            <person name="Hauser L."/>
            <person name="Lajus A."/>
            <person name="Land M.L."/>
            <person name="Lapidus A."/>
            <person name="Lucas S."/>
            <person name="Medigue C."/>
            <person name="Pitluck S."/>
            <person name="Woyke T."/>
            <person name="Zeytun A."/>
            <person name="Stein L.Y."/>
        </authorList>
    </citation>
    <scope>NUCLEOTIDE SEQUENCE [LARGE SCALE GENOMIC DNA]</scope>
    <source>
        <strain evidence="2 3">BG8</strain>
    </source>
</reference>
<accession>H8GGJ7</accession>
<name>H8GGJ7_METAL</name>
<feature type="domain" description="HDOD" evidence="1">
    <location>
        <begin position="35"/>
        <end position="222"/>
    </location>
</feature>
<dbReference type="PROSITE" id="PS51833">
    <property type="entry name" value="HDOD"/>
    <property type="match status" value="1"/>
</dbReference>
<dbReference type="STRING" id="686340.Metal_0974"/>